<organism evidence="1 2">
    <name type="scientific">Grus japonensis</name>
    <name type="common">Japanese crane</name>
    <name type="synonym">Red-crowned crane</name>
    <dbReference type="NCBI Taxonomy" id="30415"/>
    <lineage>
        <taxon>Eukaryota</taxon>
        <taxon>Metazoa</taxon>
        <taxon>Chordata</taxon>
        <taxon>Craniata</taxon>
        <taxon>Vertebrata</taxon>
        <taxon>Euteleostomi</taxon>
        <taxon>Archelosauria</taxon>
        <taxon>Archosauria</taxon>
        <taxon>Dinosauria</taxon>
        <taxon>Saurischia</taxon>
        <taxon>Theropoda</taxon>
        <taxon>Coelurosauria</taxon>
        <taxon>Aves</taxon>
        <taxon>Neognathae</taxon>
        <taxon>Neoaves</taxon>
        <taxon>Gruiformes</taxon>
        <taxon>Gruidae</taxon>
        <taxon>Grus</taxon>
    </lineage>
</organism>
<keyword evidence="2" id="KW-1185">Reference proteome</keyword>
<comment type="caution">
    <text evidence="1">The sequence shown here is derived from an EMBL/GenBank/DDBJ whole genome shotgun (WGS) entry which is preliminary data.</text>
</comment>
<protein>
    <submittedName>
        <fullName evidence="1">Uncharacterized protein</fullName>
    </submittedName>
</protein>
<evidence type="ECO:0000313" key="2">
    <source>
        <dbReference type="Proteomes" id="UP001623348"/>
    </source>
</evidence>
<name>A0ABC9W231_GRUJA</name>
<gene>
    <name evidence="1" type="ORF">GRJ2_000378300</name>
</gene>
<dbReference type="AlphaFoldDB" id="A0ABC9W231"/>
<dbReference type="InterPro" id="IPR043502">
    <property type="entry name" value="DNA/RNA_pol_sf"/>
</dbReference>
<evidence type="ECO:0000313" key="1">
    <source>
        <dbReference type="EMBL" id="GAB0179130.1"/>
    </source>
</evidence>
<dbReference type="InterPro" id="IPR051320">
    <property type="entry name" value="Viral_Replic_Matur_Polypro"/>
</dbReference>
<dbReference type="EMBL" id="BAAFJT010000001">
    <property type="protein sequence ID" value="GAB0179130.1"/>
    <property type="molecule type" value="Genomic_DNA"/>
</dbReference>
<dbReference type="PANTHER" id="PTHR33064">
    <property type="entry name" value="POL PROTEIN"/>
    <property type="match status" value="1"/>
</dbReference>
<dbReference type="SUPFAM" id="SSF56672">
    <property type="entry name" value="DNA/RNA polymerases"/>
    <property type="match status" value="1"/>
</dbReference>
<accession>A0ABC9W231</accession>
<dbReference type="PANTHER" id="PTHR33064:SF29">
    <property type="entry name" value="PEPTIDASE A2 DOMAIN-CONTAINING PROTEIN-RELATED"/>
    <property type="match status" value="1"/>
</dbReference>
<sequence>MSGKKTPIVTGPEALRILGIDYLRTQYCKDPEGYWWAFGTAALESEEMKQLSTLLGLLEDPSVGLLGVKEQQVPIATTIVHRWQYHSSRDSLVPTHKVIHQVESQEVISRTCSPFNSPIWPVLKSNEEWRLTADYCGLNAVMLQLSAAVLDMLELQYELELKAAKWYATIDITNAFFLNPFGGRVQATVCLHLEGC</sequence>
<dbReference type="Gene3D" id="3.10.10.10">
    <property type="entry name" value="HIV Type 1 Reverse Transcriptase, subunit A, domain 1"/>
    <property type="match status" value="1"/>
</dbReference>
<reference evidence="1 2" key="1">
    <citation type="submission" date="2024-06" db="EMBL/GenBank/DDBJ databases">
        <title>The draft genome of Grus japonensis, version 3.</title>
        <authorList>
            <person name="Nabeshima K."/>
            <person name="Suzuki S."/>
            <person name="Onuma M."/>
        </authorList>
    </citation>
    <scope>NUCLEOTIDE SEQUENCE [LARGE SCALE GENOMIC DNA]</scope>
    <source>
        <strain evidence="1 2">451A</strain>
    </source>
</reference>
<dbReference type="Proteomes" id="UP001623348">
    <property type="component" value="Unassembled WGS sequence"/>
</dbReference>
<proteinExistence type="predicted"/>